<comment type="caution">
    <text evidence="1">The sequence shown here is derived from an EMBL/GenBank/DDBJ whole genome shotgun (WGS) entry which is preliminary data.</text>
</comment>
<evidence type="ECO:0000313" key="1">
    <source>
        <dbReference type="EMBL" id="CAI6344207.1"/>
    </source>
</evidence>
<dbReference type="AlphaFoldDB" id="A0AAV0VMS4"/>
<dbReference type="EMBL" id="CARXXK010000001">
    <property type="protein sequence ID" value="CAI6344207.1"/>
    <property type="molecule type" value="Genomic_DNA"/>
</dbReference>
<gene>
    <name evidence="1" type="ORF">MEUPH1_LOCUS1372</name>
</gene>
<accession>A0AAV0VMS4</accession>
<protein>
    <submittedName>
        <fullName evidence="1">Uncharacterized protein</fullName>
    </submittedName>
</protein>
<name>A0AAV0VMS4_9HEMI</name>
<keyword evidence="2" id="KW-1185">Reference proteome</keyword>
<organism evidence="1 2">
    <name type="scientific">Macrosiphum euphorbiae</name>
    <name type="common">potato aphid</name>
    <dbReference type="NCBI Taxonomy" id="13131"/>
    <lineage>
        <taxon>Eukaryota</taxon>
        <taxon>Metazoa</taxon>
        <taxon>Ecdysozoa</taxon>
        <taxon>Arthropoda</taxon>
        <taxon>Hexapoda</taxon>
        <taxon>Insecta</taxon>
        <taxon>Pterygota</taxon>
        <taxon>Neoptera</taxon>
        <taxon>Paraneoptera</taxon>
        <taxon>Hemiptera</taxon>
        <taxon>Sternorrhyncha</taxon>
        <taxon>Aphidomorpha</taxon>
        <taxon>Aphidoidea</taxon>
        <taxon>Aphididae</taxon>
        <taxon>Macrosiphini</taxon>
        <taxon>Macrosiphum</taxon>
    </lineage>
</organism>
<proteinExistence type="predicted"/>
<sequence length="483" mass="55439">MYSVTSRKCYCKCYSMNINIKHDVDIILDKIMFQNMANHPCDKLNNLRNEDELFDNSHSSENLNSTNKLNLSNTQEKNNFETTIMSTSTDVTSHKKITVTNIVHGANQLNKAQYKFLVDKIHSNETILNSQDEKLLCEVVEKMNDNIFSPNTNLSDLNTQQFMDLHLEGAFQQLNALSPTLDIDSSKTFTIQKINSDKSTVISPLPLIDELRNSEIKNNNPIIFNDPKISEKINYPSLKIDLELSIRDHYVEYPGEDQDTDIIAFRAMCEALLKIGAVDNNIKDNNKTIVKKNNQFNKHVYKHVKHNVIKGSNSTECEPSTSKLNSFKGANDISKRLARKRHQNNDLVFDSSDDSSPQYSNELSSKQYNFKRKLSKITFSKNNLKINSKCYSDTNTIQPKNVNKIKLSDSIFKDKEVDCMLIENKLPKVQNVINDLKCKNINDDLLEQTKLLKENQTIFHFQTNGKVHKDMLNSIKKKNCHSI</sequence>
<reference evidence="1 2" key="1">
    <citation type="submission" date="2023-01" db="EMBL/GenBank/DDBJ databases">
        <authorList>
            <person name="Whitehead M."/>
        </authorList>
    </citation>
    <scope>NUCLEOTIDE SEQUENCE [LARGE SCALE GENOMIC DNA]</scope>
</reference>
<dbReference type="Proteomes" id="UP001160148">
    <property type="component" value="Unassembled WGS sequence"/>
</dbReference>
<evidence type="ECO:0000313" key="2">
    <source>
        <dbReference type="Proteomes" id="UP001160148"/>
    </source>
</evidence>